<proteinExistence type="predicted"/>
<dbReference type="PROSITE" id="PS50268">
    <property type="entry name" value="CADHERIN_2"/>
    <property type="match status" value="1"/>
</dbReference>
<dbReference type="SMART" id="SM00112">
    <property type="entry name" value="CA"/>
    <property type="match status" value="1"/>
</dbReference>
<dbReference type="GO" id="GO:0005509">
    <property type="term" value="F:calcium ion binding"/>
    <property type="evidence" value="ECO:0007669"/>
    <property type="project" value="UniProtKB-UniRule"/>
</dbReference>
<dbReference type="GO" id="GO:0007156">
    <property type="term" value="P:homophilic cell adhesion via plasma membrane adhesion molecules"/>
    <property type="evidence" value="ECO:0007669"/>
    <property type="project" value="InterPro"/>
</dbReference>
<feature type="domain" description="Cadherin" evidence="3">
    <location>
        <begin position="123"/>
        <end position="242"/>
    </location>
</feature>
<comment type="caution">
    <text evidence="4">The sequence shown here is derived from an EMBL/GenBank/DDBJ whole genome shotgun (WGS) entry which is preliminary data.</text>
</comment>
<keyword evidence="2" id="KW-0812">Transmembrane</keyword>
<keyword evidence="2" id="KW-1133">Transmembrane helix</keyword>
<dbReference type="CDD" id="cd11304">
    <property type="entry name" value="Cadherin_repeat"/>
    <property type="match status" value="1"/>
</dbReference>
<dbReference type="AlphaFoldDB" id="A0AA39KKD5"/>
<sequence length="458" mass="50913">MWPNNGTELTEDVTSFDIPLSPIFDTDEPGKLLLELNTRDVIEIIQVINNPNSNNNNPYMNATLSSEGIFKLVLTDNFPNYEQYETKESMGISVEFLCALGNTRKIDIQQPIEDTNNHDPIFVNAPYSYNLSMPFPKNIPIDLISGISARDIDLTNQRISFFLNNSDPIINGLQAQWLSIDSKDSKLHHARLITTAVLDFREDVTFYIFAEDSGNPPKISNTTVTIVIDKPNSILRFTQPIYVADYTNLKPENANGTIFSFNEGEISLDGGVDNTVKYSYIENSGEYQNNFNLKISPDQTTVQLILIDPPDKFFNESFVLLTLTAKKLGAEETTALHISLPGRSTSKTTTTTTESSTTTIKNDHDENNLCSCADCNTVIIVLSTLLIGITVGLVTFIVITWRQSKLSSSATKNENSIQIEHAEMTEVPKNNNGIALVGSSQRSVAFNDTVEEIDTVRL</sequence>
<protein>
    <recommendedName>
        <fullName evidence="3">Cadherin domain-containing protein</fullName>
    </recommendedName>
</protein>
<dbReference type="SUPFAM" id="SSF49313">
    <property type="entry name" value="Cadherin-like"/>
    <property type="match status" value="1"/>
</dbReference>
<dbReference type="Gene3D" id="2.60.40.60">
    <property type="entry name" value="Cadherins"/>
    <property type="match status" value="1"/>
</dbReference>
<organism evidence="4 5">
    <name type="scientific">Microctonus aethiopoides</name>
    <dbReference type="NCBI Taxonomy" id="144406"/>
    <lineage>
        <taxon>Eukaryota</taxon>
        <taxon>Metazoa</taxon>
        <taxon>Ecdysozoa</taxon>
        <taxon>Arthropoda</taxon>
        <taxon>Hexapoda</taxon>
        <taxon>Insecta</taxon>
        <taxon>Pterygota</taxon>
        <taxon>Neoptera</taxon>
        <taxon>Endopterygota</taxon>
        <taxon>Hymenoptera</taxon>
        <taxon>Apocrita</taxon>
        <taxon>Ichneumonoidea</taxon>
        <taxon>Braconidae</taxon>
        <taxon>Euphorinae</taxon>
        <taxon>Microctonus</taxon>
    </lineage>
</organism>
<reference evidence="4" key="2">
    <citation type="submission" date="2023-03" db="EMBL/GenBank/DDBJ databases">
        <authorList>
            <person name="Inwood S.N."/>
            <person name="Skelly J.G."/>
            <person name="Guhlin J."/>
            <person name="Harrop T.W.R."/>
            <person name="Goldson S.G."/>
            <person name="Dearden P.K."/>
        </authorList>
    </citation>
    <scope>NUCLEOTIDE SEQUENCE</scope>
    <source>
        <strain evidence="4">Irish</strain>
        <tissue evidence="4">Whole body</tissue>
    </source>
</reference>
<feature type="transmembrane region" description="Helical" evidence="2">
    <location>
        <begin position="378"/>
        <end position="399"/>
    </location>
</feature>
<gene>
    <name evidence="4" type="ORF">PV328_003192</name>
</gene>
<dbReference type="EMBL" id="JAQQBS010001422">
    <property type="protein sequence ID" value="KAK0164577.1"/>
    <property type="molecule type" value="Genomic_DNA"/>
</dbReference>
<keyword evidence="5" id="KW-1185">Reference proteome</keyword>
<dbReference type="Proteomes" id="UP001168990">
    <property type="component" value="Unassembled WGS sequence"/>
</dbReference>
<dbReference type="InterPro" id="IPR002126">
    <property type="entry name" value="Cadherin-like_dom"/>
</dbReference>
<evidence type="ECO:0000259" key="3">
    <source>
        <dbReference type="PROSITE" id="PS50268"/>
    </source>
</evidence>
<dbReference type="GO" id="GO:0016020">
    <property type="term" value="C:membrane"/>
    <property type="evidence" value="ECO:0007669"/>
    <property type="project" value="InterPro"/>
</dbReference>
<evidence type="ECO:0000256" key="1">
    <source>
        <dbReference type="PROSITE-ProRule" id="PRU00043"/>
    </source>
</evidence>
<keyword evidence="1" id="KW-0106">Calcium</keyword>
<dbReference type="InterPro" id="IPR015919">
    <property type="entry name" value="Cadherin-like_sf"/>
</dbReference>
<evidence type="ECO:0000313" key="4">
    <source>
        <dbReference type="EMBL" id="KAK0164577.1"/>
    </source>
</evidence>
<evidence type="ECO:0000256" key="2">
    <source>
        <dbReference type="SAM" id="Phobius"/>
    </source>
</evidence>
<keyword evidence="2" id="KW-0472">Membrane</keyword>
<name>A0AA39KKD5_9HYME</name>
<evidence type="ECO:0000313" key="5">
    <source>
        <dbReference type="Proteomes" id="UP001168990"/>
    </source>
</evidence>
<accession>A0AA39KKD5</accession>
<reference evidence="4" key="1">
    <citation type="journal article" date="2023" name="bioRxiv">
        <title>Scaffold-level genome assemblies of two parasitoid biocontrol wasps reveal the parthenogenesis mechanism and an associated novel virus.</title>
        <authorList>
            <person name="Inwood S."/>
            <person name="Skelly J."/>
            <person name="Guhlin J."/>
            <person name="Harrop T."/>
            <person name="Goldson S."/>
            <person name="Dearden P."/>
        </authorList>
    </citation>
    <scope>NUCLEOTIDE SEQUENCE</scope>
    <source>
        <strain evidence="4">Irish</strain>
        <tissue evidence="4">Whole body</tissue>
    </source>
</reference>